<dbReference type="Proteomes" id="UP001162972">
    <property type="component" value="Chromosome 6"/>
</dbReference>
<dbReference type="PANTHER" id="PTHR10806">
    <property type="entry name" value="SIGNAL PEPTIDASE COMPLEX CATALYTIC SUBUNIT SEC11"/>
    <property type="match status" value="1"/>
</dbReference>
<dbReference type="GO" id="GO:0008233">
    <property type="term" value="F:peptidase activity"/>
    <property type="evidence" value="ECO:0007669"/>
    <property type="project" value="InterPro"/>
</dbReference>
<proteinExistence type="predicted"/>
<dbReference type="AlphaFoldDB" id="A0AAD6JJS8"/>
<dbReference type="GO" id="GO:0006465">
    <property type="term" value="P:signal peptide processing"/>
    <property type="evidence" value="ECO:0007669"/>
    <property type="project" value="InterPro"/>
</dbReference>
<evidence type="ECO:0000313" key="2">
    <source>
        <dbReference type="Proteomes" id="UP001162972"/>
    </source>
</evidence>
<dbReference type="PANTHER" id="PTHR10806:SF35">
    <property type="entry name" value="SIGNAL PEPTIDASE I"/>
    <property type="match status" value="1"/>
</dbReference>
<accession>A0AAD6JJS8</accession>
<name>A0AAD6JJS8_9ROSI</name>
<evidence type="ECO:0000313" key="1">
    <source>
        <dbReference type="EMBL" id="KAJ6406068.1"/>
    </source>
</evidence>
<sequence length="258" mass="29599">MEPGFKRGDILFLHRSRAPFRTGEIIVYNGCPIPIVHRVIEVPVLARFLCFVIYECLSVFTVYCRTCWALCTGLLKLESVRLTTWLRTENEAYQNIEQNEGRPLAHLDLTRISSGTSNCICWFCIYPHNELEEGSAYQTNSDRSLASAPTFTKREIKEMPTSLQKETPIVLDDRSFYANGQHWLKPQQIIGRAVAFVPYVGWATIIMTEKPIIKYMLMGVFRSAGHNLEGLSDQGFQYMDDTIQASPSETMAKKFRFY</sequence>
<comment type="caution">
    <text evidence="1">The sequence shown here is derived from an EMBL/GenBank/DDBJ whole genome shotgun (WGS) entry which is preliminary data.</text>
</comment>
<dbReference type="CDD" id="cd06462">
    <property type="entry name" value="Peptidase_S24_S26"/>
    <property type="match status" value="1"/>
</dbReference>
<evidence type="ECO:0008006" key="3">
    <source>
        <dbReference type="Google" id="ProtNLM"/>
    </source>
</evidence>
<organism evidence="1 2">
    <name type="scientific">Salix udensis</name>
    <dbReference type="NCBI Taxonomy" id="889485"/>
    <lineage>
        <taxon>Eukaryota</taxon>
        <taxon>Viridiplantae</taxon>
        <taxon>Streptophyta</taxon>
        <taxon>Embryophyta</taxon>
        <taxon>Tracheophyta</taxon>
        <taxon>Spermatophyta</taxon>
        <taxon>Magnoliopsida</taxon>
        <taxon>eudicotyledons</taxon>
        <taxon>Gunneridae</taxon>
        <taxon>Pentapetalae</taxon>
        <taxon>rosids</taxon>
        <taxon>fabids</taxon>
        <taxon>Malpighiales</taxon>
        <taxon>Salicaceae</taxon>
        <taxon>Saliceae</taxon>
        <taxon>Salix</taxon>
    </lineage>
</organism>
<keyword evidence="2" id="KW-1185">Reference proteome</keyword>
<dbReference type="GO" id="GO:0005787">
    <property type="term" value="C:signal peptidase complex"/>
    <property type="evidence" value="ECO:0007669"/>
    <property type="project" value="TreeGrafter"/>
</dbReference>
<dbReference type="InterPro" id="IPR001733">
    <property type="entry name" value="Peptidase_S26B"/>
</dbReference>
<dbReference type="EMBL" id="JAPFFJ010000016">
    <property type="protein sequence ID" value="KAJ6406068.1"/>
    <property type="molecule type" value="Genomic_DNA"/>
</dbReference>
<reference evidence="1 2" key="1">
    <citation type="journal article" date="2023" name="Int. J. Mol. Sci.">
        <title>De Novo Assembly and Annotation of 11 Diverse Shrub Willow (Salix) Genomes Reveals Novel Gene Organization in Sex-Linked Regions.</title>
        <authorList>
            <person name="Hyden B."/>
            <person name="Feng K."/>
            <person name="Yates T.B."/>
            <person name="Jawdy S."/>
            <person name="Cereghino C."/>
            <person name="Smart L.B."/>
            <person name="Muchero W."/>
        </authorList>
    </citation>
    <scope>NUCLEOTIDE SEQUENCE [LARGE SCALE GENOMIC DNA]</scope>
    <source>
        <tissue evidence="1">Shoot tip</tissue>
    </source>
</reference>
<protein>
    <recommendedName>
        <fullName evidence="3">Signal peptidase I</fullName>
    </recommendedName>
</protein>
<gene>
    <name evidence="1" type="ORF">OIU84_009735</name>
</gene>